<dbReference type="GO" id="GO:0006355">
    <property type="term" value="P:regulation of DNA-templated transcription"/>
    <property type="evidence" value="ECO:0007669"/>
    <property type="project" value="InterPro"/>
</dbReference>
<dbReference type="InterPro" id="IPR052155">
    <property type="entry name" value="Biofilm_reg_signaling"/>
</dbReference>
<dbReference type="CDD" id="cd01948">
    <property type="entry name" value="EAL"/>
    <property type="match status" value="1"/>
</dbReference>
<feature type="domain" description="PAC" evidence="4">
    <location>
        <begin position="275"/>
        <end position="327"/>
    </location>
</feature>
<evidence type="ECO:0000256" key="1">
    <source>
        <dbReference type="ARBA" id="ARBA00001946"/>
    </source>
</evidence>
<dbReference type="Gene3D" id="3.30.450.20">
    <property type="entry name" value="PAS domain"/>
    <property type="match status" value="2"/>
</dbReference>
<dbReference type="InterPro" id="IPR029787">
    <property type="entry name" value="Nucleotide_cyclase"/>
</dbReference>
<sequence>MGALGTTGGHCSGKPAGAVCRRSSPPDDRPPAPPSGNPAAAAIPPMKPSPKTPTATPPAPSPREGTDSASPWEQRFRAIFNSMFQFICLLEPDGGVIEINETALDFAGVTPAEVNGRPFWRTAWWQTHMGARQQLRRAIQRAAAGEFVRYETELRGLNGRLLAIDFSIKPVRDPAGHISLLIAEGRDISGRRDAEIALRESETLFRHTFDNAPIGIALVSPEGRWLAVNRALPRIVGYSERELLDMTFQDITHPDDLDSDLALLEQVLAGKRDGYTLDKRYIHKQGHVVDIQLDVSLKRDPQGRPQFFISQIQDISERKRYEDSLTHEAHHDALTGLPNRRYFEDVLDERLYSGGLGRRRQTLLYLDLDRFKLINDTCSHQAGDRVLRELSRLLSERLRSGNLLARLGGDEFAVIADCAGVEEAMRLATSLIQVVGAYRLVWEDRQFQLGLSIGIAVADDTTRSSAELLKRADTACYIAKQRGRNRAQVYQQSDEEVRQAHNDMDWASRLEQALDEDRMQLHAQKIVALDGRRSPGLEVLIRLREPCGQLIYPGAFIPAAIRFGLAGKLDRWIVQRTLSFLQQRGRTTAEGMGGYSYLTLNLSGSSIADPDFKPLLLDTLRETRADPSRIGFEITEATAFGRQAAAKELLEALRERGHRILLDDFGSGFTSFECLKSLQVDGIKVDQSYTRDLVHDPVNQTIVQSICKIGQCLNLEVIAEGVEDQPTLEALTSLGVRNAQGHLFHVASPLRELLDETPTLF</sequence>
<dbReference type="Pfam" id="PF00563">
    <property type="entry name" value="EAL"/>
    <property type="match status" value="1"/>
</dbReference>
<dbReference type="InterPro" id="IPR013767">
    <property type="entry name" value="PAS_fold"/>
</dbReference>
<dbReference type="PANTHER" id="PTHR44757:SF2">
    <property type="entry name" value="BIOFILM ARCHITECTURE MAINTENANCE PROTEIN MBAA"/>
    <property type="match status" value="1"/>
</dbReference>
<dbReference type="Pfam" id="PF00990">
    <property type="entry name" value="GGDEF"/>
    <property type="match status" value="1"/>
</dbReference>
<dbReference type="NCBIfam" id="TIGR00229">
    <property type="entry name" value="sensory_box"/>
    <property type="match status" value="2"/>
</dbReference>
<dbReference type="InterPro" id="IPR001610">
    <property type="entry name" value="PAC"/>
</dbReference>
<feature type="compositionally biased region" description="Gly residues" evidence="2">
    <location>
        <begin position="1"/>
        <end position="11"/>
    </location>
</feature>
<dbReference type="SMART" id="SM00267">
    <property type="entry name" value="GGDEF"/>
    <property type="match status" value="1"/>
</dbReference>
<dbReference type="FunFam" id="3.30.450.20:FF:000155">
    <property type="entry name" value="Sensor histidine kinase TodS"/>
    <property type="match status" value="1"/>
</dbReference>
<proteinExistence type="predicted"/>
<accession>A0A2S5TIK1</accession>
<dbReference type="InterPro" id="IPR001633">
    <property type="entry name" value="EAL_dom"/>
</dbReference>
<dbReference type="PANTHER" id="PTHR44757">
    <property type="entry name" value="DIGUANYLATE CYCLASE DGCP"/>
    <property type="match status" value="1"/>
</dbReference>
<keyword evidence="8" id="KW-1185">Reference proteome</keyword>
<feature type="domain" description="GGDEF" evidence="6">
    <location>
        <begin position="359"/>
        <end position="492"/>
    </location>
</feature>
<evidence type="ECO:0000256" key="2">
    <source>
        <dbReference type="SAM" id="MobiDB-lite"/>
    </source>
</evidence>
<dbReference type="CDD" id="cd01949">
    <property type="entry name" value="GGDEF"/>
    <property type="match status" value="1"/>
</dbReference>
<dbReference type="InterPro" id="IPR000014">
    <property type="entry name" value="PAS"/>
</dbReference>
<dbReference type="NCBIfam" id="TIGR00254">
    <property type="entry name" value="GGDEF"/>
    <property type="match status" value="1"/>
</dbReference>
<dbReference type="PROSITE" id="PS50887">
    <property type="entry name" value="GGDEF"/>
    <property type="match status" value="1"/>
</dbReference>
<feature type="domain" description="PAS" evidence="3">
    <location>
        <begin position="201"/>
        <end position="271"/>
    </location>
</feature>
<dbReference type="PROSITE" id="PS50883">
    <property type="entry name" value="EAL"/>
    <property type="match status" value="1"/>
</dbReference>
<feature type="domain" description="EAL" evidence="5">
    <location>
        <begin position="503"/>
        <end position="761"/>
    </location>
</feature>
<dbReference type="PROSITE" id="PS50112">
    <property type="entry name" value="PAS"/>
    <property type="match status" value="2"/>
</dbReference>
<dbReference type="Gene3D" id="3.20.20.450">
    <property type="entry name" value="EAL domain"/>
    <property type="match status" value="1"/>
</dbReference>
<organism evidence="7 8">
    <name type="scientific">Solimonas fluminis</name>
    <dbReference type="NCBI Taxonomy" id="2086571"/>
    <lineage>
        <taxon>Bacteria</taxon>
        <taxon>Pseudomonadati</taxon>
        <taxon>Pseudomonadota</taxon>
        <taxon>Gammaproteobacteria</taxon>
        <taxon>Nevskiales</taxon>
        <taxon>Nevskiaceae</taxon>
        <taxon>Solimonas</taxon>
    </lineage>
</organism>
<dbReference type="PROSITE" id="PS50113">
    <property type="entry name" value="PAC"/>
    <property type="match status" value="2"/>
</dbReference>
<dbReference type="SMART" id="SM00052">
    <property type="entry name" value="EAL"/>
    <property type="match status" value="1"/>
</dbReference>
<dbReference type="Gene3D" id="3.30.70.270">
    <property type="match status" value="1"/>
</dbReference>
<dbReference type="InterPro" id="IPR000700">
    <property type="entry name" value="PAS-assoc_C"/>
</dbReference>
<evidence type="ECO:0000313" key="8">
    <source>
        <dbReference type="Proteomes" id="UP000238220"/>
    </source>
</evidence>
<protein>
    <recommendedName>
        <fullName evidence="9">GGDEF domain-containing protein</fullName>
    </recommendedName>
</protein>
<dbReference type="Proteomes" id="UP000238220">
    <property type="component" value="Unassembled WGS sequence"/>
</dbReference>
<comment type="cofactor">
    <cofactor evidence="1">
        <name>Mg(2+)</name>
        <dbReference type="ChEBI" id="CHEBI:18420"/>
    </cofactor>
</comment>
<dbReference type="Pfam" id="PF00989">
    <property type="entry name" value="PAS"/>
    <property type="match status" value="1"/>
</dbReference>
<dbReference type="SMART" id="SM00086">
    <property type="entry name" value="PAC"/>
    <property type="match status" value="2"/>
</dbReference>
<dbReference type="AlphaFoldDB" id="A0A2S5TIK1"/>
<dbReference type="OrthoDB" id="9816034at2"/>
<dbReference type="FunFam" id="3.30.70.270:FF:000001">
    <property type="entry name" value="Diguanylate cyclase domain protein"/>
    <property type="match status" value="1"/>
</dbReference>
<dbReference type="SUPFAM" id="SSF55785">
    <property type="entry name" value="PYP-like sensor domain (PAS domain)"/>
    <property type="match status" value="2"/>
</dbReference>
<dbReference type="InterPro" id="IPR035965">
    <property type="entry name" value="PAS-like_dom_sf"/>
</dbReference>
<name>A0A2S5TIK1_9GAMM</name>
<feature type="compositionally biased region" description="Pro residues" evidence="2">
    <location>
        <begin position="45"/>
        <end position="61"/>
    </location>
</feature>
<dbReference type="SMART" id="SM00091">
    <property type="entry name" value="PAS"/>
    <property type="match status" value="2"/>
</dbReference>
<evidence type="ECO:0000259" key="4">
    <source>
        <dbReference type="PROSITE" id="PS50113"/>
    </source>
</evidence>
<comment type="caution">
    <text evidence="7">The sequence shown here is derived from an EMBL/GenBank/DDBJ whole genome shotgun (WGS) entry which is preliminary data.</text>
</comment>
<evidence type="ECO:0000313" key="7">
    <source>
        <dbReference type="EMBL" id="PPE74813.1"/>
    </source>
</evidence>
<dbReference type="CDD" id="cd00130">
    <property type="entry name" value="PAS"/>
    <property type="match status" value="2"/>
</dbReference>
<dbReference type="InterPro" id="IPR035919">
    <property type="entry name" value="EAL_sf"/>
</dbReference>
<dbReference type="InterPro" id="IPR000160">
    <property type="entry name" value="GGDEF_dom"/>
</dbReference>
<feature type="domain" description="PAS" evidence="3">
    <location>
        <begin position="72"/>
        <end position="146"/>
    </location>
</feature>
<dbReference type="Pfam" id="PF08448">
    <property type="entry name" value="PAS_4"/>
    <property type="match status" value="1"/>
</dbReference>
<dbReference type="EMBL" id="PSNW01000002">
    <property type="protein sequence ID" value="PPE74813.1"/>
    <property type="molecule type" value="Genomic_DNA"/>
</dbReference>
<dbReference type="SUPFAM" id="SSF55073">
    <property type="entry name" value="Nucleotide cyclase"/>
    <property type="match status" value="1"/>
</dbReference>
<evidence type="ECO:0008006" key="9">
    <source>
        <dbReference type="Google" id="ProtNLM"/>
    </source>
</evidence>
<evidence type="ECO:0000259" key="5">
    <source>
        <dbReference type="PROSITE" id="PS50883"/>
    </source>
</evidence>
<evidence type="ECO:0000259" key="3">
    <source>
        <dbReference type="PROSITE" id="PS50112"/>
    </source>
</evidence>
<reference evidence="7 8" key="1">
    <citation type="submission" date="2018-02" db="EMBL/GenBank/DDBJ databases">
        <title>Genome sequencing of Solimonas sp. HR-BB.</title>
        <authorList>
            <person name="Lee Y."/>
            <person name="Jeon C.O."/>
        </authorList>
    </citation>
    <scope>NUCLEOTIDE SEQUENCE [LARGE SCALE GENOMIC DNA]</scope>
    <source>
        <strain evidence="7 8">HR-BB</strain>
    </source>
</reference>
<dbReference type="InterPro" id="IPR013656">
    <property type="entry name" value="PAS_4"/>
</dbReference>
<feature type="domain" description="PAC" evidence="4">
    <location>
        <begin position="148"/>
        <end position="200"/>
    </location>
</feature>
<dbReference type="GO" id="GO:0003824">
    <property type="term" value="F:catalytic activity"/>
    <property type="evidence" value="ECO:0007669"/>
    <property type="project" value="UniProtKB-ARBA"/>
</dbReference>
<dbReference type="SUPFAM" id="SSF141868">
    <property type="entry name" value="EAL domain-like"/>
    <property type="match status" value="1"/>
</dbReference>
<gene>
    <name evidence="7" type="ORF">C3942_03825</name>
</gene>
<feature type="region of interest" description="Disordered" evidence="2">
    <location>
        <begin position="1"/>
        <end position="69"/>
    </location>
</feature>
<evidence type="ECO:0000259" key="6">
    <source>
        <dbReference type="PROSITE" id="PS50887"/>
    </source>
</evidence>
<dbReference type="InterPro" id="IPR043128">
    <property type="entry name" value="Rev_trsase/Diguanyl_cyclase"/>
</dbReference>